<dbReference type="InterPro" id="IPR008271">
    <property type="entry name" value="Ser/Thr_kinase_AS"/>
</dbReference>
<dbReference type="InterPro" id="IPR050108">
    <property type="entry name" value="CDK"/>
</dbReference>
<reference evidence="8 9" key="1">
    <citation type="submission" date="2024-06" db="EMBL/GenBank/DDBJ databases">
        <title>A chromosome level genome sequence of Diviner's sage (Salvia divinorum).</title>
        <authorList>
            <person name="Ford S.A."/>
            <person name="Ro D.-K."/>
            <person name="Ness R.W."/>
            <person name="Phillips M.A."/>
        </authorList>
    </citation>
    <scope>NUCLEOTIDE SEQUENCE [LARGE SCALE GENOMIC DNA]</scope>
    <source>
        <strain evidence="8">SAF-2024a</strain>
        <tissue evidence="8">Leaf</tissue>
    </source>
</reference>
<dbReference type="PANTHER" id="PTHR24056:SF107">
    <property type="entry name" value="CYCLIN-DEPENDENT KINASE 11A-RELATED"/>
    <property type="match status" value="1"/>
</dbReference>
<evidence type="ECO:0000256" key="5">
    <source>
        <dbReference type="ARBA" id="ARBA00022777"/>
    </source>
</evidence>
<keyword evidence="9" id="KW-1185">Reference proteome</keyword>
<evidence type="ECO:0000256" key="4">
    <source>
        <dbReference type="ARBA" id="ARBA00022741"/>
    </source>
</evidence>
<dbReference type="SMART" id="SM00220">
    <property type="entry name" value="S_TKc"/>
    <property type="match status" value="1"/>
</dbReference>
<comment type="caution">
    <text evidence="8">The sequence shown here is derived from an EMBL/GenBank/DDBJ whole genome shotgun (WGS) entry which is preliminary data.</text>
</comment>
<gene>
    <name evidence="8" type="ORF">AAHA92_03875</name>
</gene>
<comment type="similarity">
    <text evidence="1">Belongs to the protein kinase superfamily. CMGC Ser/Thr protein kinase family. CDC2/CDKX subfamily.</text>
</comment>
<dbReference type="EMBL" id="JBEAFC010000003">
    <property type="protein sequence ID" value="KAL1561134.1"/>
    <property type="molecule type" value="Genomic_DNA"/>
</dbReference>
<accession>A0ABD1HZ93</accession>
<dbReference type="FunFam" id="1.10.510.10:FF:000624">
    <property type="entry name" value="Mitogen-activated protein kinase"/>
    <property type="match status" value="1"/>
</dbReference>
<dbReference type="InterPro" id="IPR000719">
    <property type="entry name" value="Prot_kinase_dom"/>
</dbReference>
<keyword evidence="4" id="KW-0547">Nucleotide-binding</keyword>
<evidence type="ECO:0000259" key="7">
    <source>
        <dbReference type="PROSITE" id="PS50011"/>
    </source>
</evidence>
<dbReference type="PROSITE" id="PS50011">
    <property type="entry name" value="PROTEIN_KINASE_DOM"/>
    <property type="match status" value="1"/>
</dbReference>
<name>A0ABD1HZ93_SALDI</name>
<dbReference type="EC" id="2.7.11.22" evidence="8"/>
<dbReference type="Proteomes" id="UP001567538">
    <property type="component" value="Unassembled WGS sequence"/>
</dbReference>
<dbReference type="GO" id="GO:0005524">
    <property type="term" value="F:ATP binding"/>
    <property type="evidence" value="ECO:0007669"/>
    <property type="project" value="UniProtKB-KW"/>
</dbReference>
<dbReference type="Gene3D" id="1.10.510.10">
    <property type="entry name" value="Transferase(Phosphotransferase) domain 1"/>
    <property type="match status" value="1"/>
</dbReference>
<keyword evidence="5 8" id="KW-0418">Kinase</keyword>
<keyword evidence="3 8" id="KW-0808">Transferase</keyword>
<evidence type="ECO:0000256" key="6">
    <source>
        <dbReference type="ARBA" id="ARBA00022840"/>
    </source>
</evidence>
<evidence type="ECO:0000256" key="2">
    <source>
        <dbReference type="ARBA" id="ARBA00022527"/>
    </source>
</evidence>
<dbReference type="SUPFAM" id="SSF56112">
    <property type="entry name" value="Protein kinase-like (PK-like)"/>
    <property type="match status" value="1"/>
</dbReference>
<protein>
    <submittedName>
        <fullName evidence="8">Cyclin-dependent kinase</fullName>
        <ecNumber evidence="8">2.7.11.22</ecNumber>
    </submittedName>
</protein>
<dbReference type="Gene3D" id="3.30.200.20">
    <property type="entry name" value="Phosphorylase Kinase, domain 1"/>
    <property type="match status" value="1"/>
</dbReference>
<evidence type="ECO:0000313" key="9">
    <source>
        <dbReference type="Proteomes" id="UP001567538"/>
    </source>
</evidence>
<proteinExistence type="inferred from homology"/>
<dbReference type="AlphaFoldDB" id="A0ABD1HZ93"/>
<keyword evidence="2" id="KW-0723">Serine/threonine-protein kinase</keyword>
<evidence type="ECO:0000256" key="3">
    <source>
        <dbReference type="ARBA" id="ARBA00022679"/>
    </source>
</evidence>
<keyword evidence="6" id="KW-0067">ATP-binding</keyword>
<dbReference type="Pfam" id="PF00069">
    <property type="entry name" value="Pkinase"/>
    <property type="match status" value="1"/>
</dbReference>
<sequence length="350" mass="39405">MATQIFNNDSNSYLSVFRGRKAACRSKPPKGITIKKPNICCSDSNGKKRKPELQSAATNDAGFKKRRVCYSKDEFPDCVSVDEYRSLGKISSGSYGVVYKVEHKKTGEIMAMKEEFNGLSPSTRAEIDILKSLGGLPCIVQFKEVAVDECDGVYVVMEYMETDLRRYMSFRRDGLATSEVKRLMKQLIEGVKFLHQNKVVHRDLKPANVLVSRGGQLKICDFGLSARVEVEEEEECKVGTLWYRAPELLLGETRGSFSVDMWAVGCIFAEMVLKEVLFKGESEEDQLHEMYCILGHPSAKNVESSICSANLMLSRDGFDLLKGLLCYDPDKRMTAEMALNHAWFEDEITS</sequence>
<dbReference type="PANTHER" id="PTHR24056">
    <property type="entry name" value="CELL DIVISION PROTEIN KINASE"/>
    <property type="match status" value="1"/>
</dbReference>
<organism evidence="8 9">
    <name type="scientific">Salvia divinorum</name>
    <name type="common">Maria pastora</name>
    <name type="synonym">Diviner's sage</name>
    <dbReference type="NCBI Taxonomy" id="28513"/>
    <lineage>
        <taxon>Eukaryota</taxon>
        <taxon>Viridiplantae</taxon>
        <taxon>Streptophyta</taxon>
        <taxon>Embryophyta</taxon>
        <taxon>Tracheophyta</taxon>
        <taxon>Spermatophyta</taxon>
        <taxon>Magnoliopsida</taxon>
        <taxon>eudicotyledons</taxon>
        <taxon>Gunneridae</taxon>
        <taxon>Pentapetalae</taxon>
        <taxon>asterids</taxon>
        <taxon>lamiids</taxon>
        <taxon>Lamiales</taxon>
        <taxon>Lamiaceae</taxon>
        <taxon>Nepetoideae</taxon>
        <taxon>Mentheae</taxon>
        <taxon>Salviinae</taxon>
        <taxon>Salvia</taxon>
        <taxon>Salvia subgen. Calosphace</taxon>
    </lineage>
</organism>
<dbReference type="PROSITE" id="PS00108">
    <property type="entry name" value="PROTEIN_KINASE_ST"/>
    <property type="match status" value="1"/>
</dbReference>
<evidence type="ECO:0000256" key="1">
    <source>
        <dbReference type="ARBA" id="ARBA00006485"/>
    </source>
</evidence>
<evidence type="ECO:0000313" key="8">
    <source>
        <dbReference type="EMBL" id="KAL1561134.1"/>
    </source>
</evidence>
<dbReference type="InterPro" id="IPR011009">
    <property type="entry name" value="Kinase-like_dom_sf"/>
</dbReference>
<dbReference type="GO" id="GO:0004693">
    <property type="term" value="F:cyclin-dependent protein serine/threonine kinase activity"/>
    <property type="evidence" value="ECO:0007669"/>
    <property type="project" value="UniProtKB-EC"/>
</dbReference>
<feature type="domain" description="Protein kinase" evidence="7">
    <location>
        <begin position="84"/>
        <end position="344"/>
    </location>
</feature>